<evidence type="ECO:0000256" key="1">
    <source>
        <dbReference type="SAM" id="Phobius"/>
    </source>
</evidence>
<keyword evidence="1" id="KW-0812">Transmembrane</keyword>
<protein>
    <submittedName>
        <fullName evidence="2">Uncharacterized protein</fullName>
    </submittedName>
</protein>
<name>A0A2T2WWB8_9FIRM</name>
<feature type="transmembrane region" description="Helical" evidence="1">
    <location>
        <begin position="84"/>
        <end position="105"/>
    </location>
</feature>
<keyword evidence="1" id="KW-1133">Transmembrane helix</keyword>
<gene>
    <name evidence="2" type="ORF">C7B43_13745</name>
</gene>
<dbReference type="AlphaFoldDB" id="A0A2T2WWB8"/>
<keyword evidence="1" id="KW-0472">Membrane</keyword>
<evidence type="ECO:0000313" key="2">
    <source>
        <dbReference type="EMBL" id="PSR26534.1"/>
    </source>
</evidence>
<feature type="transmembrane region" description="Helical" evidence="1">
    <location>
        <begin position="57"/>
        <end position="77"/>
    </location>
</feature>
<reference evidence="2 3" key="1">
    <citation type="journal article" date="2014" name="BMC Genomics">
        <title>Comparison of environmental and isolate Sulfobacillus genomes reveals diverse carbon, sulfur, nitrogen, and hydrogen metabolisms.</title>
        <authorList>
            <person name="Justice N.B."/>
            <person name="Norman A."/>
            <person name="Brown C.T."/>
            <person name="Singh A."/>
            <person name="Thomas B.C."/>
            <person name="Banfield J.F."/>
        </authorList>
    </citation>
    <scope>NUCLEOTIDE SEQUENCE [LARGE SCALE GENOMIC DNA]</scope>
    <source>
        <strain evidence="2">AMDSBA1</strain>
    </source>
</reference>
<comment type="caution">
    <text evidence="2">The sequence shown here is derived from an EMBL/GenBank/DDBJ whole genome shotgun (WGS) entry which is preliminary data.</text>
</comment>
<evidence type="ECO:0000313" key="3">
    <source>
        <dbReference type="Proteomes" id="UP000242699"/>
    </source>
</evidence>
<sequence length="129" mass="13714">MKKSAWQMKNVRSKAIIAAAITAFLGILAMIVLPWSSTCSTAPQGQTMCTTSNLALFAPIEAVAVLLLGVILITLFVKWGRNTAFLLIYGIVTLLFIVVSFGIGWPLGVSALLSLIAAISPPAENPLRN</sequence>
<proteinExistence type="predicted"/>
<accession>A0A2T2WWB8</accession>
<organism evidence="2 3">
    <name type="scientific">Sulfobacillus benefaciens</name>
    <dbReference type="NCBI Taxonomy" id="453960"/>
    <lineage>
        <taxon>Bacteria</taxon>
        <taxon>Bacillati</taxon>
        <taxon>Bacillota</taxon>
        <taxon>Clostridia</taxon>
        <taxon>Eubacteriales</taxon>
        <taxon>Clostridiales Family XVII. Incertae Sedis</taxon>
        <taxon>Sulfobacillus</taxon>
    </lineage>
</organism>
<dbReference type="EMBL" id="PXYT01000035">
    <property type="protein sequence ID" value="PSR26534.1"/>
    <property type="molecule type" value="Genomic_DNA"/>
</dbReference>
<dbReference type="Proteomes" id="UP000242699">
    <property type="component" value="Unassembled WGS sequence"/>
</dbReference>